<protein>
    <submittedName>
        <fullName evidence="2">Uncharacterized protein</fullName>
    </submittedName>
</protein>
<reference evidence="2" key="2">
    <citation type="journal article" date="2021" name="PeerJ">
        <title>Extensive microbial diversity within the chicken gut microbiome revealed by metagenomics and culture.</title>
        <authorList>
            <person name="Gilroy R."/>
            <person name="Ravi A."/>
            <person name="Getino M."/>
            <person name="Pursley I."/>
            <person name="Horton D.L."/>
            <person name="Alikhan N.F."/>
            <person name="Baker D."/>
            <person name="Gharbi K."/>
            <person name="Hall N."/>
            <person name="Watson M."/>
            <person name="Adriaenssens E.M."/>
            <person name="Foster-Nyarko E."/>
            <person name="Jarju S."/>
            <person name="Secka A."/>
            <person name="Antonio M."/>
            <person name="Oren A."/>
            <person name="Chaudhuri R.R."/>
            <person name="La Ragione R."/>
            <person name="Hildebrand F."/>
            <person name="Pallen M.J."/>
        </authorList>
    </citation>
    <scope>NUCLEOTIDE SEQUENCE</scope>
    <source>
        <strain evidence="2">G3-4614</strain>
    </source>
</reference>
<evidence type="ECO:0000256" key="1">
    <source>
        <dbReference type="SAM" id="MobiDB-lite"/>
    </source>
</evidence>
<sequence>MTYQNPAYKREAAISETIPQNNGGDVATPSRSETLRYKTCIEHKPEKETLSDIAPGKKARLQPRQHKI</sequence>
<feature type="compositionally biased region" description="Basic residues" evidence="1">
    <location>
        <begin position="57"/>
        <end position="68"/>
    </location>
</feature>
<name>A0A9D9E339_9BACT</name>
<dbReference type="Proteomes" id="UP000823636">
    <property type="component" value="Unassembled WGS sequence"/>
</dbReference>
<evidence type="ECO:0000313" key="2">
    <source>
        <dbReference type="EMBL" id="MBO8437832.1"/>
    </source>
</evidence>
<dbReference type="AlphaFoldDB" id="A0A9D9E339"/>
<gene>
    <name evidence="2" type="ORF">IAC54_02895</name>
</gene>
<accession>A0A9D9E339</accession>
<reference evidence="2" key="1">
    <citation type="submission" date="2020-10" db="EMBL/GenBank/DDBJ databases">
        <authorList>
            <person name="Gilroy R."/>
        </authorList>
    </citation>
    <scope>NUCLEOTIDE SEQUENCE</scope>
    <source>
        <strain evidence="2">G3-4614</strain>
    </source>
</reference>
<feature type="region of interest" description="Disordered" evidence="1">
    <location>
        <begin position="46"/>
        <end position="68"/>
    </location>
</feature>
<proteinExistence type="predicted"/>
<evidence type="ECO:0000313" key="3">
    <source>
        <dbReference type="Proteomes" id="UP000823636"/>
    </source>
</evidence>
<comment type="caution">
    <text evidence="2">The sequence shown here is derived from an EMBL/GenBank/DDBJ whole genome shotgun (WGS) entry which is preliminary data.</text>
</comment>
<dbReference type="EMBL" id="JADIMW010000028">
    <property type="protein sequence ID" value="MBO8437832.1"/>
    <property type="molecule type" value="Genomic_DNA"/>
</dbReference>
<organism evidence="2 3">
    <name type="scientific">Candidatus Caccoplasma merdipullorum</name>
    <dbReference type="NCBI Taxonomy" id="2840718"/>
    <lineage>
        <taxon>Bacteria</taxon>
        <taxon>Pseudomonadati</taxon>
        <taxon>Bacteroidota</taxon>
        <taxon>Bacteroidia</taxon>
        <taxon>Bacteroidales</taxon>
        <taxon>Bacteroidaceae</taxon>
        <taxon>Bacteroidaceae incertae sedis</taxon>
        <taxon>Candidatus Caccoplasma</taxon>
    </lineage>
</organism>